<gene>
    <name evidence="1" type="ORF">C8D95_102184</name>
</gene>
<evidence type="ECO:0000313" key="1">
    <source>
        <dbReference type="EMBL" id="PWK57540.1"/>
    </source>
</evidence>
<evidence type="ECO:0000313" key="2">
    <source>
        <dbReference type="Proteomes" id="UP000245390"/>
    </source>
</evidence>
<accession>A0A316GDT1</accession>
<dbReference type="RefSeq" id="WP_164721692.1">
    <property type="nucleotide sequence ID" value="NZ_CP034588.1"/>
</dbReference>
<reference evidence="1 2" key="1">
    <citation type="submission" date="2018-05" db="EMBL/GenBank/DDBJ databases">
        <title>Genomic Encyclopedia of Type Strains, Phase IV (KMG-IV): sequencing the most valuable type-strain genomes for metagenomic binning, comparative biology and taxonomic classification.</title>
        <authorList>
            <person name="Goeker M."/>
        </authorList>
    </citation>
    <scope>NUCLEOTIDE SEQUENCE [LARGE SCALE GENOMIC DNA]</scope>
    <source>
        <strain evidence="1 2">DSM 103371</strain>
    </source>
</reference>
<organism evidence="1 2">
    <name type="scientific">Silicimonas algicola</name>
    <dbReference type="NCBI Taxonomy" id="1826607"/>
    <lineage>
        <taxon>Bacteria</taxon>
        <taxon>Pseudomonadati</taxon>
        <taxon>Pseudomonadota</taxon>
        <taxon>Alphaproteobacteria</taxon>
        <taxon>Rhodobacterales</taxon>
        <taxon>Paracoccaceae</taxon>
    </lineage>
</organism>
<keyword evidence="2" id="KW-1185">Reference proteome</keyword>
<comment type="caution">
    <text evidence="1">The sequence shown here is derived from an EMBL/GenBank/DDBJ whole genome shotgun (WGS) entry which is preliminary data.</text>
</comment>
<name>A0A316GDT1_9RHOB</name>
<protein>
    <submittedName>
        <fullName evidence="1">Uncharacterized protein</fullName>
    </submittedName>
</protein>
<dbReference type="Proteomes" id="UP000245390">
    <property type="component" value="Unassembled WGS sequence"/>
</dbReference>
<dbReference type="EMBL" id="QGGV01000002">
    <property type="protein sequence ID" value="PWK57540.1"/>
    <property type="molecule type" value="Genomic_DNA"/>
</dbReference>
<dbReference type="AlphaFoldDB" id="A0A316GDT1"/>
<proteinExistence type="predicted"/>
<sequence>MTDDPAILAGTFKSRRLLLLSESVVNDMLDVFQDAATETAKTADKASLAEMKSALLVYSKARNELIDEVKKHEKHVLEARGLIASAPIDFDRLRVEIGRSLDRIRTARDAEGIPGGSF</sequence>